<proteinExistence type="predicted"/>
<organism evidence="3 4">
    <name type="scientific">Puccinia coronata f. sp. avenae</name>
    <dbReference type="NCBI Taxonomy" id="200324"/>
    <lineage>
        <taxon>Eukaryota</taxon>
        <taxon>Fungi</taxon>
        <taxon>Dikarya</taxon>
        <taxon>Basidiomycota</taxon>
        <taxon>Pucciniomycotina</taxon>
        <taxon>Pucciniomycetes</taxon>
        <taxon>Pucciniales</taxon>
        <taxon>Pucciniaceae</taxon>
        <taxon>Puccinia</taxon>
    </lineage>
</organism>
<evidence type="ECO:0000313" key="4">
    <source>
        <dbReference type="Proteomes" id="UP000235388"/>
    </source>
</evidence>
<evidence type="ECO:0000313" key="3">
    <source>
        <dbReference type="EMBL" id="PLW10832.1"/>
    </source>
</evidence>
<dbReference type="Pfam" id="PF05699">
    <property type="entry name" value="Dimer_Tnp_hAT"/>
    <property type="match status" value="1"/>
</dbReference>
<comment type="caution">
    <text evidence="3">The sequence shown here is derived from an EMBL/GenBank/DDBJ whole genome shotgun (WGS) entry which is preliminary data.</text>
</comment>
<evidence type="ECO:0000256" key="1">
    <source>
        <dbReference type="SAM" id="MobiDB-lite"/>
    </source>
</evidence>
<dbReference type="OrthoDB" id="1607513at2759"/>
<feature type="compositionally biased region" description="Low complexity" evidence="1">
    <location>
        <begin position="292"/>
        <end position="302"/>
    </location>
</feature>
<dbReference type="PANTHER" id="PTHR47501:SF5">
    <property type="entry name" value="HAT C-TERMINAL DIMERISATION DOMAIN-CONTAINING PROTEIN"/>
    <property type="match status" value="1"/>
</dbReference>
<dbReference type="InterPro" id="IPR012337">
    <property type="entry name" value="RNaseH-like_sf"/>
</dbReference>
<name>A0A2N5SC89_9BASI</name>
<reference evidence="3 4" key="1">
    <citation type="submission" date="2017-11" db="EMBL/GenBank/DDBJ databases">
        <title>De novo assembly and phasing of dikaryotic genomes from two isolates of Puccinia coronata f. sp. avenae, the causal agent of oat crown rust.</title>
        <authorList>
            <person name="Miller M.E."/>
            <person name="Zhang Y."/>
            <person name="Omidvar V."/>
            <person name="Sperschneider J."/>
            <person name="Schwessinger B."/>
            <person name="Raley C."/>
            <person name="Palmer J.M."/>
            <person name="Garnica D."/>
            <person name="Upadhyaya N."/>
            <person name="Rathjen J."/>
            <person name="Taylor J.M."/>
            <person name="Park R.F."/>
            <person name="Dodds P.N."/>
            <person name="Hirsch C.D."/>
            <person name="Kianian S.F."/>
            <person name="Figueroa M."/>
        </authorList>
    </citation>
    <scope>NUCLEOTIDE SEQUENCE [LARGE SCALE GENOMIC DNA]</scope>
    <source>
        <strain evidence="3">12NC29</strain>
    </source>
</reference>
<dbReference type="STRING" id="200324.A0A2N5SC89"/>
<accession>A0A2N5SC89</accession>
<keyword evidence="4" id="KW-1185">Reference proteome</keyword>
<dbReference type="Proteomes" id="UP000235388">
    <property type="component" value="Unassembled WGS sequence"/>
</dbReference>
<dbReference type="SUPFAM" id="SSF53098">
    <property type="entry name" value="Ribonuclease H-like"/>
    <property type="match status" value="2"/>
</dbReference>
<evidence type="ECO:0000259" key="2">
    <source>
        <dbReference type="Pfam" id="PF05699"/>
    </source>
</evidence>
<dbReference type="AlphaFoldDB" id="A0A2N5SC89"/>
<dbReference type="PANTHER" id="PTHR47501">
    <property type="entry name" value="TRANSPOSASE-RELATED"/>
    <property type="match status" value="1"/>
</dbReference>
<dbReference type="EMBL" id="PGCJ01001044">
    <property type="protein sequence ID" value="PLW10832.1"/>
    <property type="molecule type" value="Genomic_DNA"/>
</dbReference>
<dbReference type="GO" id="GO:0046983">
    <property type="term" value="F:protein dimerization activity"/>
    <property type="evidence" value="ECO:0007669"/>
    <property type="project" value="InterPro"/>
</dbReference>
<feature type="region of interest" description="Disordered" evidence="1">
    <location>
        <begin position="281"/>
        <end position="303"/>
    </location>
</feature>
<protein>
    <recommendedName>
        <fullName evidence="2">HAT C-terminal dimerisation domain-containing protein</fullName>
    </recommendedName>
</protein>
<dbReference type="InterPro" id="IPR008906">
    <property type="entry name" value="HATC_C_dom"/>
</dbReference>
<gene>
    <name evidence="3" type="ORF">PCANC_23338</name>
</gene>
<sequence length="835" mass="93658">MALMMLKSTFILQYLQRVNRGAKLPPTAQEVLKKKTKQQQGQMQKFIQTPKFDQKTLNQILVMWLVRNSLPWTCIEDMILYVAFNYVRQGIKLNSQVWAYTKAHKLYFNLQSKVFSMLGNLESKITLIHDVWTTKGTRHAFMGISAAYVTNDWNFKITHLGLKFIAWMQYKGKYLATTDSGSNNSTMALEVDHLILNKTGIHLDLANRHIKCFCHKLALIVKSGLVAISVGTKGLIKSKKETLGFVPGLATVLEESHEIDESNTFPEEHAFNEDDDVVTALSDDNSSEQEEPSPNQSNSQESGNKVALVMKKVDLVIQKITSSAAKQSEFKTWAKKLDYSGPTLIAGYGIRWNIKFQSRDHGYQARNVINRLIENERDQQEKEGGKNYFDDTKISCNNWEMVKRLNDILGEFYIFTKKMEGDFLSASMMIAEYRTIKTYLAEKKSSATEPKYREMFTKMIEKTDKYLNEALKDELTIYFGGKYKWTSAQASQSLSWWKVRGLIAARPKGVRTPIRTPKKNVVQPLHTASGRRAEAARPSLQAARHFHAFNRRATLPDRHAEPARLSGGRAKPARPLDRRAGFARLSAHVSLSIREAYVSHAIGATAYVALIMRLTNPPPSSTTQIRKQMTGHARQTLTRPNHQVPAELAWAGSRKPLDLRGLREPRNWSYVRRSTDCVAHALHALQTGVQALHACLAGSHAICTPIEGVQPAGKGVQPLHLGVRIGVCTPFGRAAIKPRKEHGQEFPVLSLLARDYLSCCATSASVERCFSAAADTCGQDCGSLAAQTIERCVSSNQWLVQGVNPNGEFEAAHGIIKQVMADKELESNKHIPDMV</sequence>
<feature type="domain" description="HAT C-terminal dimerisation" evidence="2">
    <location>
        <begin position="740"/>
        <end position="799"/>
    </location>
</feature>